<evidence type="ECO:0000313" key="1">
    <source>
        <dbReference type="EMBL" id="DAE28747.1"/>
    </source>
</evidence>
<organism evidence="1">
    <name type="scientific">virus sp. ctmTa7</name>
    <dbReference type="NCBI Taxonomy" id="2828255"/>
    <lineage>
        <taxon>Viruses</taxon>
    </lineage>
</organism>
<protein>
    <submittedName>
        <fullName evidence="1">Uncharacterized protein</fullName>
    </submittedName>
</protein>
<accession>A0A8S5RC80</accession>
<sequence length="58" mass="6910">MTLGELLEMLSENKNVNVWLNGQLVARYDGRDSISEHFNHHFVDRIDCYVNEFHIYII</sequence>
<proteinExistence type="predicted"/>
<reference evidence="1" key="1">
    <citation type="journal article" date="2021" name="Proc. Natl. Acad. Sci. U.S.A.">
        <title>A Catalog of Tens of Thousands of Viruses from Human Metagenomes Reveals Hidden Associations with Chronic Diseases.</title>
        <authorList>
            <person name="Tisza M.J."/>
            <person name="Buck C.B."/>
        </authorList>
    </citation>
    <scope>NUCLEOTIDE SEQUENCE</scope>
    <source>
        <strain evidence="1">CtmTa7</strain>
    </source>
</reference>
<dbReference type="EMBL" id="BK059091">
    <property type="protein sequence ID" value="DAE28747.1"/>
    <property type="molecule type" value="Genomic_DNA"/>
</dbReference>
<name>A0A8S5RC80_9VIRU</name>